<dbReference type="PATRIC" id="fig|1319815.3.peg.2277"/>
<comment type="function">
    <text evidence="7">Key enzyme in folate metabolism. Catalyzes an essential reaction for de novo glycine and purine synthesis, and for DNA precursor synthesis.</text>
</comment>
<dbReference type="SUPFAM" id="SSF53597">
    <property type="entry name" value="Dihydrofolate reductase-like"/>
    <property type="match status" value="1"/>
</dbReference>
<evidence type="ECO:0000256" key="7">
    <source>
        <dbReference type="PIRNR" id="PIRNR000194"/>
    </source>
</evidence>
<evidence type="ECO:0000256" key="4">
    <source>
        <dbReference type="ARBA" id="ARBA00022563"/>
    </source>
</evidence>
<dbReference type="InterPro" id="IPR001796">
    <property type="entry name" value="DHFR_dom"/>
</dbReference>
<comment type="caution">
    <text evidence="10">The sequence shown here is derived from an EMBL/GenBank/DDBJ whole genome shotgun (WGS) entry which is preliminary data.</text>
</comment>
<dbReference type="CDD" id="cd00209">
    <property type="entry name" value="DHFR"/>
    <property type="match status" value="1"/>
</dbReference>
<evidence type="ECO:0000259" key="9">
    <source>
        <dbReference type="PROSITE" id="PS51330"/>
    </source>
</evidence>
<reference evidence="10 11" key="1">
    <citation type="submission" date="2013-08" db="EMBL/GenBank/DDBJ databases">
        <authorList>
            <person name="Weinstock G."/>
            <person name="Sodergren E."/>
            <person name="Wylie T."/>
            <person name="Fulton L."/>
            <person name="Fulton R."/>
            <person name="Fronick C."/>
            <person name="O'Laughlin M."/>
            <person name="Godfrey J."/>
            <person name="Miner T."/>
            <person name="Herter B."/>
            <person name="Appelbaum E."/>
            <person name="Cordes M."/>
            <person name="Lek S."/>
            <person name="Wollam A."/>
            <person name="Pepin K.H."/>
            <person name="Palsikar V.B."/>
            <person name="Mitreva M."/>
            <person name="Wilson R.K."/>
        </authorList>
    </citation>
    <scope>NUCLEOTIDE SEQUENCE [LARGE SCALE GENOMIC DNA]</scope>
    <source>
        <strain evidence="10 11">ATCC BAA-474</strain>
    </source>
</reference>
<dbReference type="EMBL" id="AXZF01000111">
    <property type="protein sequence ID" value="ERT67684.1"/>
    <property type="molecule type" value="Genomic_DNA"/>
</dbReference>
<dbReference type="EC" id="1.5.1.3" evidence="3 7"/>
<dbReference type="GO" id="GO:0006730">
    <property type="term" value="P:one-carbon metabolic process"/>
    <property type="evidence" value="ECO:0007669"/>
    <property type="project" value="UniProtKB-KW"/>
</dbReference>
<dbReference type="AlphaFoldDB" id="U7V996"/>
<gene>
    <name evidence="10" type="ORF">HMPREF0202_02370</name>
</gene>
<dbReference type="GO" id="GO:0050661">
    <property type="term" value="F:NADP binding"/>
    <property type="evidence" value="ECO:0007669"/>
    <property type="project" value="InterPro"/>
</dbReference>
<sequence>MLSLIVAMDENNLIGNNNCMPWDIPEDLNLFKEITSNSIVIMGRKTFQSIGRPLPNRINFVLTKDKNFFHKDIQIFNCPDNALKKALSLQKITNKKIFIIGGKTIYEYFLPLINEFHFSYIKGKFFGDTFFPEINTSNFYIANTREFKDFIYIHYIKNTCNF</sequence>
<dbReference type="RefSeq" id="WP_023051902.1">
    <property type="nucleotide sequence ID" value="NZ_CP173065.2"/>
</dbReference>
<keyword evidence="6 7" id="KW-0560">Oxidoreductase</keyword>
<name>U7V996_9FUSO</name>
<dbReference type="PROSITE" id="PS51330">
    <property type="entry name" value="DHFR_2"/>
    <property type="match status" value="1"/>
</dbReference>
<keyword evidence="4 7" id="KW-0554">One-carbon metabolism</keyword>
<dbReference type="Gene3D" id="3.40.430.10">
    <property type="entry name" value="Dihydrofolate Reductase, subunit A"/>
    <property type="match status" value="1"/>
</dbReference>
<feature type="domain" description="DHFR" evidence="9">
    <location>
        <begin position="1"/>
        <end position="162"/>
    </location>
</feature>
<dbReference type="eggNOG" id="COG0262">
    <property type="taxonomic scope" value="Bacteria"/>
</dbReference>
<dbReference type="Pfam" id="PF00186">
    <property type="entry name" value="DHFR_1"/>
    <property type="match status" value="1"/>
</dbReference>
<organism evidence="10 11">
    <name type="scientific">Cetobacterium somerae ATCC BAA-474</name>
    <dbReference type="NCBI Taxonomy" id="1319815"/>
    <lineage>
        <taxon>Bacteria</taxon>
        <taxon>Fusobacteriati</taxon>
        <taxon>Fusobacteriota</taxon>
        <taxon>Fusobacteriia</taxon>
        <taxon>Fusobacteriales</taxon>
        <taxon>Fusobacteriaceae</taxon>
        <taxon>Cetobacterium</taxon>
    </lineage>
</organism>
<dbReference type="PANTHER" id="PTHR48069:SF3">
    <property type="entry name" value="DIHYDROFOLATE REDUCTASE"/>
    <property type="match status" value="1"/>
</dbReference>
<evidence type="ECO:0000256" key="6">
    <source>
        <dbReference type="ARBA" id="ARBA00023002"/>
    </source>
</evidence>
<protein>
    <recommendedName>
        <fullName evidence="3 7">Dihydrofolate reductase</fullName>
        <ecNumber evidence="3 7">1.5.1.3</ecNumber>
    </recommendedName>
</protein>
<evidence type="ECO:0000256" key="3">
    <source>
        <dbReference type="ARBA" id="ARBA00012856"/>
    </source>
</evidence>
<keyword evidence="11" id="KW-1185">Reference proteome</keyword>
<dbReference type="InterPro" id="IPR017925">
    <property type="entry name" value="DHFR_CS"/>
</dbReference>
<dbReference type="PANTHER" id="PTHR48069">
    <property type="entry name" value="DIHYDROFOLATE REDUCTASE"/>
    <property type="match status" value="1"/>
</dbReference>
<dbReference type="PROSITE" id="PS00075">
    <property type="entry name" value="DHFR_1"/>
    <property type="match status" value="1"/>
</dbReference>
<dbReference type="InterPro" id="IPR012259">
    <property type="entry name" value="DHFR"/>
</dbReference>
<dbReference type="UniPathway" id="UPA00077">
    <property type="reaction ID" value="UER00158"/>
</dbReference>
<evidence type="ECO:0000313" key="10">
    <source>
        <dbReference type="EMBL" id="ERT67684.1"/>
    </source>
</evidence>
<comment type="similarity">
    <text evidence="2 7 8">Belongs to the dihydrofolate reductase family.</text>
</comment>
<dbReference type="GO" id="GO:0046655">
    <property type="term" value="P:folic acid metabolic process"/>
    <property type="evidence" value="ECO:0007669"/>
    <property type="project" value="TreeGrafter"/>
</dbReference>
<dbReference type="GO" id="GO:0005829">
    <property type="term" value="C:cytosol"/>
    <property type="evidence" value="ECO:0007669"/>
    <property type="project" value="TreeGrafter"/>
</dbReference>
<accession>U7V996</accession>
<dbReference type="GO" id="GO:0046654">
    <property type="term" value="P:tetrahydrofolate biosynthetic process"/>
    <property type="evidence" value="ECO:0007669"/>
    <property type="project" value="UniProtKB-UniPathway"/>
</dbReference>
<dbReference type="PIRSF" id="PIRSF000194">
    <property type="entry name" value="DHFR"/>
    <property type="match status" value="1"/>
</dbReference>
<dbReference type="GO" id="GO:0004146">
    <property type="term" value="F:dihydrofolate reductase activity"/>
    <property type="evidence" value="ECO:0007669"/>
    <property type="project" value="UniProtKB-EC"/>
</dbReference>
<dbReference type="PRINTS" id="PR00070">
    <property type="entry name" value="DHFR"/>
</dbReference>
<dbReference type="HOGENOM" id="CLU_043966_5_2_0"/>
<evidence type="ECO:0000313" key="11">
    <source>
        <dbReference type="Proteomes" id="UP000017081"/>
    </source>
</evidence>
<dbReference type="Proteomes" id="UP000017081">
    <property type="component" value="Unassembled WGS sequence"/>
</dbReference>
<evidence type="ECO:0000256" key="8">
    <source>
        <dbReference type="RuleBase" id="RU004474"/>
    </source>
</evidence>
<proteinExistence type="inferred from homology"/>
<evidence type="ECO:0000256" key="5">
    <source>
        <dbReference type="ARBA" id="ARBA00022857"/>
    </source>
</evidence>
<dbReference type="STRING" id="1319815.HMPREF0202_02370"/>
<evidence type="ECO:0000256" key="2">
    <source>
        <dbReference type="ARBA" id="ARBA00009539"/>
    </source>
</evidence>
<evidence type="ECO:0000256" key="1">
    <source>
        <dbReference type="ARBA" id="ARBA00004903"/>
    </source>
</evidence>
<comment type="pathway">
    <text evidence="1 7">Cofactor biosynthesis; tetrahydrofolate biosynthesis; 5,6,7,8-tetrahydrofolate from 7,8-dihydrofolate: step 1/1.</text>
</comment>
<dbReference type="InterPro" id="IPR024072">
    <property type="entry name" value="DHFR-like_dom_sf"/>
</dbReference>
<dbReference type="GO" id="GO:0046452">
    <property type="term" value="P:dihydrofolate metabolic process"/>
    <property type="evidence" value="ECO:0007669"/>
    <property type="project" value="TreeGrafter"/>
</dbReference>
<keyword evidence="5 7" id="KW-0521">NADP</keyword>
<comment type="catalytic activity">
    <reaction evidence="7">
        <text>(6S)-5,6,7,8-tetrahydrofolate + NADP(+) = 7,8-dihydrofolate + NADPH + H(+)</text>
        <dbReference type="Rhea" id="RHEA:15009"/>
        <dbReference type="ChEBI" id="CHEBI:15378"/>
        <dbReference type="ChEBI" id="CHEBI:57451"/>
        <dbReference type="ChEBI" id="CHEBI:57453"/>
        <dbReference type="ChEBI" id="CHEBI:57783"/>
        <dbReference type="ChEBI" id="CHEBI:58349"/>
        <dbReference type="EC" id="1.5.1.3"/>
    </reaction>
</comment>